<evidence type="ECO:0000259" key="3">
    <source>
        <dbReference type="PROSITE" id="PS50203"/>
    </source>
</evidence>
<dbReference type="GeneID" id="112054190"/>
<organism evidence="5 6">
    <name type="scientific">Bicyclus anynana</name>
    <name type="common">Squinting bush brown butterfly</name>
    <dbReference type="NCBI Taxonomy" id="110368"/>
    <lineage>
        <taxon>Eukaryota</taxon>
        <taxon>Metazoa</taxon>
        <taxon>Ecdysozoa</taxon>
        <taxon>Arthropoda</taxon>
        <taxon>Hexapoda</taxon>
        <taxon>Insecta</taxon>
        <taxon>Pterygota</taxon>
        <taxon>Neoptera</taxon>
        <taxon>Endopterygota</taxon>
        <taxon>Lepidoptera</taxon>
        <taxon>Glossata</taxon>
        <taxon>Ditrysia</taxon>
        <taxon>Papilionoidea</taxon>
        <taxon>Nymphalidae</taxon>
        <taxon>Satyrinae</taxon>
        <taxon>Satyrini</taxon>
        <taxon>Mycalesina</taxon>
        <taxon>Bicyclus</taxon>
    </lineage>
</organism>
<dbReference type="InterPro" id="IPR057249">
    <property type="entry name" value="Globin_CP_ADGB"/>
</dbReference>
<feature type="region of interest" description="Disordered" evidence="2">
    <location>
        <begin position="283"/>
        <end position="310"/>
    </location>
</feature>
<dbReference type="PANTHER" id="PTHR46298:SF1">
    <property type="entry name" value="ANDROGLOBIN"/>
    <property type="match status" value="1"/>
</dbReference>
<name>A0ABM3LML5_BICAN</name>
<dbReference type="PANTHER" id="PTHR46298">
    <property type="entry name" value="ANDROGLOBIN"/>
    <property type="match status" value="1"/>
</dbReference>
<feature type="region of interest" description="Disordered" evidence="2">
    <location>
        <begin position="1114"/>
        <end position="1146"/>
    </location>
</feature>
<reference evidence="6" key="1">
    <citation type="submission" date="2025-08" db="UniProtKB">
        <authorList>
            <consortium name="RefSeq"/>
        </authorList>
    </citation>
    <scope>IDENTIFICATION</scope>
</reference>
<dbReference type="InterPro" id="IPR054094">
    <property type="entry name" value="Androglobin_IV"/>
</dbReference>
<proteinExistence type="predicted"/>
<evidence type="ECO:0000256" key="1">
    <source>
        <dbReference type="PROSITE-ProRule" id="PRU00239"/>
    </source>
</evidence>
<evidence type="ECO:0000259" key="4">
    <source>
        <dbReference type="PROSITE" id="PS52042"/>
    </source>
</evidence>
<feature type="compositionally biased region" description="Polar residues" evidence="2">
    <location>
        <begin position="1115"/>
        <end position="1140"/>
    </location>
</feature>
<dbReference type="InterPro" id="IPR038765">
    <property type="entry name" value="Papain-like_cys_pep_sf"/>
</dbReference>
<accession>A0ABM3LML5</accession>
<sequence>MYGPAAFRAPPVVTKMPVKPSAEHVWIDEQVQPLPRSARQYLHGWVRAEELAMRRWEAEVVVSEENQGESKMSIMDIQFSHTQVLLRSSFCRRVMSICFILERADSLVVEHQWENFMATMPEGWRARYHVYSPGIKPGGGLQHRPTLSKNGCYLVRLFFLGAWRCVWVSDLVPVDATDSPLLPFSPLICQTPTKTSKQASTMAATVTSNYVHLWPLLLCKALLKLAAPDLNSDENNSLEDEAMTEFDVFHALTGAVSVTYTSKDPEMIWKVITSEVPMFVWDDEDDSPPSTVKTKSTKKPTNKETASVRRTSMTSVIVRDTKSLPSYTLPGIAPAHEMNLLVTMARDLPLKKPLPEPDVALWKTYRWVDWARSHGLYDAFDCPRTRFLKINGLMKLSYAPHLLDVQSTASITFKFREEHEKTNPQTRKAGKDLTTTISTNIEQQAKEELREWIPFNALHEYLENVSNLFYPSMFHFTSVTSNPPLRTTKVPLNKNIDMHAPKSAPLYLQIDGPDENILRISLSVLHPRILFNCGVSIFDYIEPAYLMLEVFEWFKGNELPIAKGYVETRNYNSLEIKLPPGRHFCRIWVHSRMNWHAMLVSESSLLLGKRDVAMCAAAKECPWASRFLSNLGTAFSNWIRVNKSALTAVATEKDFFNSYQPDLEWDPEIVGHNKHLRHWMFRQAVQSLLMKRLSPHDYGAVCAVLRQYFCDPDFGMPPKPTPPQPVRAIADRDPCDCVMPEVEETEGMDEYLMEEGQSPEEKSLIDSETKRKLLTSPEPPTVSQICDLANEEIPCGLLKNEREKLIKKHEAATVIQAHWRGTWARKCLTDHALLTPDVYKLIMEHAFGNLEALSALMNEFFLMYPGAKYAYSVASALAGGVGLHQYSGTAPVTPKCKWIPYFQGVFNCHAPVKVHLDVQSSLSHSTVAVYNNDTAKLMPQVYNAHITFHFEPNHHGYTIMGHGTLNASNHAGVGSEAHWQLTVLSSIADVFHICDNDIIDPCKEMPLLHSTKMHIDEIFIPNRRNIMGGIQILIYREEFISFRAAATSEELEMDAILYTTSTDGIVQELGRCSGIGELQWPYIKLESAHIPINLRTAKIRSATSRVNMTEVLASRESTTLSARSQKTPKSQKQSMKSRSATKIKDAKPVEPKLYTIRVVARNGWPLTLAQWSRVNEVRNMVQETEKSDTQTSKKPQSKDKDKDKDKSSPTNKTKTLEPPQPHPGDAYVELEVALAIGGGAQARRDDERDLQFAAARKSWEATERGRNSLGAQIRKDFRAEFLEAMLQPPSPSSKSVPEEMYEELEGEGKKILSPTHQGPTPVTESDMMEMSMESEEESTYLSMPEQLKDKFTPLFFVPLCTKESEIESVTLTPEMLEAAVEARKINIEASLQRMADLQAYNEEHVLGGQKHRCQLLEKLFVDSQWNPELNAVLEERDDAIARENLMRSLSATKKKVDAKKK</sequence>
<dbReference type="Proteomes" id="UP001652582">
    <property type="component" value="Chromosome 11"/>
</dbReference>
<keyword evidence="5" id="KW-1185">Reference proteome</keyword>
<feature type="domain" description="Globin" evidence="4">
    <location>
        <begin position="598"/>
        <end position="883"/>
    </location>
</feature>
<dbReference type="InterPro" id="IPR000048">
    <property type="entry name" value="IQ_motif_EF-hand-BS"/>
</dbReference>
<dbReference type="SMART" id="SM00015">
    <property type="entry name" value="IQ"/>
    <property type="match status" value="1"/>
</dbReference>
<feature type="compositionally biased region" description="Basic and acidic residues" evidence="2">
    <location>
        <begin position="1196"/>
        <end position="1207"/>
    </location>
</feature>
<dbReference type="InterPro" id="IPR053033">
    <property type="entry name" value="Androglobin-like"/>
</dbReference>
<gene>
    <name evidence="6" type="primary">LOC112054190</name>
</gene>
<dbReference type="InterPro" id="IPR054093">
    <property type="entry name" value="Androglobin_II"/>
</dbReference>
<dbReference type="InterPro" id="IPR001300">
    <property type="entry name" value="Peptidase_C2_calpain_cat"/>
</dbReference>
<evidence type="ECO:0000256" key="2">
    <source>
        <dbReference type="SAM" id="MobiDB-lite"/>
    </source>
</evidence>
<dbReference type="SUPFAM" id="SSF54001">
    <property type="entry name" value="Cysteine proteinases"/>
    <property type="match status" value="1"/>
</dbReference>
<dbReference type="PROSITE" id="PS52042">
    <property type="entry name" value="GLOBIN_CP_ADGB"/>
    <property type="match status" value="1"/>
</dbReference>
<dbReference type="Pfam" id="PF00612">
    <property type="entry name" value="IQ"/>
    <property type="match status" value="1"/>
</dbReference>
<feature type="domain" description="Calpain catalytic" evidence="3">
    <location>
        <begin position="25"/>
        <end position="370"/>
    </location>
</feature>
<dbReference type="Pfam" id="PF22068">
    <property type="entry name" value="Androglobin_II"/>
    <property type="match status" value="1"/>
</dbReference>
<dbReference type="Pfam" id="PF22069">
    <property type="entry name" value="Androglobin_IV"/>
    <property type="match status" value="1"/>
</dbReference>
<dbReference type="Gene3D" id="1.20.5.190">
    <property type="match status" value="1"/>
</dbReference>
<evidence type="ECO:0000313" key="6">
    <source>
        <dbReference type="RefSeq" id="XP_052740293.1"/>
    </source>
</evidence>
<feature type="region of interest" description="Disordered" evidence="2">
    <location>
        <begin position="1182"/>
        <end position="1225"/>
    </location>
</feature>
<comment type="caution">
    <text evidence="1">Lacks conserved residue(s) required for the propagation of feature annotation.</text>
</comment>
<dbReference type="CDD" id="cd22307">
    <property type="entry name" value="Adgb_C_mid-like"/>
    <property type="match status" value="1"/>
</dbReference>
<dbReference type="PROSITE" id="PS50096">
    <property type="entry name" value="IQ"/>
    <property type="match status" value="1"/>
</dbReference>
<protein>
    <submittedName>
        <fullName evidence="6">Uncharacterized protein LOC112054190 isoform X1</fullName>
    </submittedName>
</protein>
<dbReference type="PROSITE" id="PS50203">
    <property type="entry name" value="CALPAIN_CAT"/>
    <property type="match status" value="1"/>
</dbReference>
<evidence type="ECO:0000313" key="5">
    <source>
        <dbReference type="Proteomes" id="UP001652582"/>
    </source>
</evidence>
<dbReference type="RefSeq" id="XP_052740293.1">
    <property type="nucleotide sequence ID" value="XM_052884333.1"/>
</dbReference>